<dbReference type="Pfam" id="PF00126">
    <property type="entry name" value="HTH_1"/>
    <property type="match status" value="1"/>
</dbReference>
<dbReference type="InterPro" id="IPR000847">
    <property type="entry name" value="LysR_HTH_N"/>
</dbReference>
<dbReference type="PaxDb" id="589924-Ferp_1646"/>
<keyword evidence="4" id="KW-1185">Reference proteome</keyword>
<name>D3RZ80_FERPA</name>
<feature type="domain" description="HTH lysR-type" evidence="2">
    <location>
        <begin position="26"/>
        <end position="85"/>
    </location>
</feature>
<dbReference type="GeneID" id="8779170"/>
<gene>
    <name evidence="3" type="ordered locus">Ferp_1646</name>
</gene>
<dbReference type="eggNOG" id="arCOG00223">
    <property type="taxonomic scope" value="Archaea"/>
</dbReference>
<dbReference type="PANTHER" id="PTHR30432:SF1">
    <property type="entry name" value="DNA-BINDING TRANSCRIPTIONAL DUAL REGULATOR MODE"/>
    <property type="match status" value="1"/>
</dbReference>
<dbReference type="HOGENOM" id="CLU_125440_2_1_2"/>
<reference evidence="3 4" key="2">
    <citation type="journal article" date="2011" name="Stand. Genomic Sci.">
        <title>Complete genome sequence of Ferroglobus placidus AEDII12DO.</title>
        <authorList>
            <person name="Anderson I."/>
            <person name="Risso C."/>
            <person name="Holmes D."/>
            <person name="Lucas S."/>
            <person name="Copeland A."/>
            <person name="Lapidus A."/>
            <person name="Cheng J.F."/>
            <person name="Bruce D."/>
            <person name="Goodwin L."/>
            <person name="Pitluck S."/>
            <person name="Saunders E."/>
            <person name="Brettin T."/>
            <person name="Detter J.C."/>
            <person name="Han C."/>
            <person name="Tapia R."/>
            <person name="Larimer F."/>
            <person name="Land M."/>
            <person name="Hauser L."/>
            <person name="Woyke T."/>
            <person name="Lovley D."/>
            <person name="Kyrpides N."/>
            <person name="Ivanova N."/>
        </authorList>
    </citation>
    <scope>NUCLEOTIDE SEQUENCE [LARGE SCALE GENOMIC DNA]</scope>
    <source>
        <strain evidence="4">DSM 10642 / AEDII12DO</strain>
    </source>
</reference>
<dbReference type="RefSeq" id="WP_012966133.1">
    <property type="nucleotide sequence ID" value="NC_013849.1"/>
</dbReference>
<dbReference type="PANTHER" id="PTHR30432">
    <property type="entry name" value="TRANSCRIPTIONAL REGULATOR MODE"/>
    <property type="match status" value="1"/>
</dbReference>
<dbReference type="SUPFAM" id="SSF46785">
    <property type="entry name" value="Winged helix' DNA-binding domain"/>
    <property type="match status" value="1"/>
</dbReference>
<proteinExistence type="predicted"/>
<evidence type="ECO:0000259" key="2">
    <source>
        <dbReference type="Pfam" id="PF00126"/>
    </source>
</evidence>
<keyword evidence="1" id="KW-0175">Coiled coil</keyword>
<reference evidence="4" key="1">
    <citation type="submission" date="2010-02" db="EMBL/GenBank/DDBJ databases">
        <title>Complete sequence of Ferroglobus placidus DSM 10642.</title>
        <authorList>
            <consortium name="US DOE Joint Genome Institute"/>
            <person name="Lucas S."/>
            <person name="Copeland A."/>
            <person name="Lapidus A."/>
            <person name="Cheng J.-F."/>
            <person name="Bruce D."/>
            <person name="Goodwin L."/>
            <person name="Pitluck S."/>
            <person name="Saunders E."/>
            <person name="Brettin T."/>
            <person name="Detter J.C."/>
            <person name="Han C."/>
            <person name="Tapia R."/>
            <person name="Larimer F."/>
            <person name="Land M."/>
            <person name="Hauser L."/>
            <person name="Kyrpides N."/>
            <person name="Ivanova N."/>
            <person name="Holmes D."/>
            <person name="Lovley D."/>
            <person name="Kyrpides N."/>
            <person name="Anderson I.J."/>
            <person name="Woyke T."/>
        </authorList>
    </citation>
    <scope>NUCLEOTIDE SEQUENCE [LARGE SCALE GENOMIC DNA]</scope>
    <source>
        <strain evidence="4">DSM 10642 / AEDII12DO</strain>
    </source>
</reference>
<dbReference type="KEGG" id="fpl:Ferp_1646"/>
<dbReference type="Gene3D" id="1.10.10.10">
    <property type="entry name" value="Winged helix-like DNA-binding domain superfamily/Winged helix DNA-binding domain"/>
    <property type="match status" value="1"/>
</dbReference>
<evidence type="ECO:0000313" key="4">
    <source>
        <dbReference type="Proteomes" id="UP000002613"/>
    </source>
</evidence>
<dbReference type="InterPro" id="IPR036388">
    <property type="entry name" value="WH-like_DNA-bd_sf"/>
</dbReference>
<dbReference type="STRING" id="589924.Ferp_1646"/>
<sequence>MSIIELKFRIWIEKDGEFLMGKGGAEILKAIKKHGSISKASKELEMSYRYVWGYIKKMEEKLGKRIVETKRGGEKGGESSLTELAEKLLEVYEEAEKAFERKIEELRDSIKF</sequence>
<organism evidence="3 4">
    <name type="scientific">Ferroglobus placidus (strain DSM 10642 / AEDII12DO)</name>
    <dbReference type="NCBI Taxonomy" id="589924"/>
    <lineage>
        <taxon>Archaea</taxon>
        <taxon>Methanobacteriati</taxon>
        <taxon>Methanobacteriota</taxon>
        <taxon>Archaeoglobi</taxon>
        <taxon>Archaeoglobales</taxon>
        <taxon>Archaeoglobaceae</taxon>
        <taxon>Ferroglobus</taxon>
    </lineage>
</organism>
<dbReference type="GO" id="GO:0003700">
    <property type="term" value="F:DNA-binding transcription factor activity"/>
    <property type="evidence" value="ECO:0007669"/>
    <property type="project" value="InterPro"/>
</dbReference>
<feature type="coiled-coil region" evidence="1">
    <location>
        <begin position="78"/>
        <end position="109"/>
    </location>
</feature>
<protein>
    <submittedName>
        <fullName evidence="3">Putative transcriptional regulator, ModE family</fullName>
    </submittedName>
</protein>
<dbReference type="EMBL" id="CP001899">
    <property type="protein sequence ID" value="ADC65793.1"/>
    <property type="molecule type" value="Genomic_DNA"/>
</dbReference>
<evidence type="ECO:0000256" key="1">
    <source>
        <dbReference type="SAM" id="Coils"/>
    </source>
</evidence>
<dbReference type="AlphaFoldDB" id="D3RZ80"/>
<dbReference type="InterPro" id="IPR036390">
    <property type="entry name" value="WH_DNA-bd_sf"/>
</dbReference>
<evidence type="ECO:0000313" key="3">
    <source>
        <dbReference type="EMBL" id="ADC65793.1"/>
    </source>
</evidence>
<accession>D3RZ80</accession>
<dbReference type="Proteomes" id="UP000002613">
    <property type="component" value="Chromosome"/>
</dbReference>
<dbReference type="InterPro" id="IPR051815">
    <property type="entry name" value="Molybdate_resp_trans_reg"/>
</dbReference>